<reference evidence="3" key="1">
    <citation type="submission" date="2022-10" db="EMBL/GenBank/DDBJ databases">
        <authorList>
            <person name="Chen Y."/>
            <person name="Dougan E. K."/>
            <person name="Chan C."/>
            <person name="Rhodes N."/>
            <person name="Thang M."/>
        </authorList>
    </citation>
    <scope>NUCLEOTIDE SEQUENCE</scope>
</reference>
<reference evidence="4" key="2">
    <citation type="submission" date="2024-04" db="EMBL/GenBank/DDBJ databases">
        <authorList>
            <person name="Chen Y."/>
            <person name="Shah S."/>
            <person name="Dougan E. K."/>
            <person name="Thang M."/>
            <person name="Chan C."/>
        </authorList>
    </citation>
    <scope>NUCLEOTIDE SEQUENCE [LARGE SCALE GENOMIC DNA]</scope>
</reference>
<dbReference type="CDD" id="cd02208">
    <property type="entry name" value="cupin_RmlC-like"/>
    <property type="match status" value="1"/>
</dbReference>
<dbReference type="OrthoDB" id="445803at2759"/>
<dbReference type="Gene3D" id="2.60.120.10">
    <property type="entry name" value="Jelly Rolls"/>
    <property type="match status" value="1"/>
</dbReference>
<keyword evidence="2" id="KW-0732">Signal</keyword>
<evidence type="ECO:0000256" key="2">
    <source>
        <dbReference type="SAM" id="SignalP"/>
    </source>
</evidence>
<proteinExistence type="predicted"/>
<evidence type="ECO:0000313" key="4">
    <source>
        <dbReference type="EMBL" id="CAL1125771.1"/>
    </source>
</evidence>
<feature type="signal peptide" evidence="2">
    <location>
        <begin position="1"/>
        <end position="29"/>
    </location>
</feature>
<protein>
    <submittedName>
        <fullName evidence="5">Cupin type-1 domain-containing protein</fullName>
    </submittedName>
</protein>
<evidence type="ECO:0000313" key="3">
    <source>
        <dbReference type="EMBL" id="CAI3972396.1"/>
    </source>
</evidence>
<dbReference type="EMBL" id="CAMXCT020000009">
    <property type="protein sequence ID" value="CAL1125771.1"/>
    <property type="molecule type" value="Genomic_DNA"/>
</dbReference>
<evidence type="ECO:0000313" key="6">
    <source>
        <dbReference type="Proteomes" id="UP001152797"/>
    </source>
</evidence>
<feature type="compositionally biased region" description="Basic and acidic residues" evidence="1">
    <location>
        <begin position="47"/>
        <end position="59"/>
    </location>
</feature>
<feature type="region of interest" description="Disordered" evidence="1">
    <location>
        <begin position="33"/>
        <end position="59"/>
    </location>
</feature>
<dbReference type="InterPro" id="IPR011051">
    <property type="entry name" value="RmlC_Cupin_sf"/>
</dbReference>
<dbReference type="InterPro" id="IPR014710">
    <property type="entry name" value="RmlC-like_jellyroll"/>
</dbReference>
<organism evidence="3">
    <name type="scientific">Cladocopium goreaui</name>
    <dbReference type="NCBI Taxonomy" id="2562237"/>
    <lineage>
        <taxon>Eukaryota</taxon>
        <taxon>Sar</taxon>
        <taxon>Alveolata</taxon>
        <taxon>Dinophyceae</taxon>
        <taxon>Suessiales</taxon>
        <taxon>Symbiodiniaceae</taxon>
        <taxon>Cladocopium</taxon>
    </lineage>
</organism>
<dbReference type="Proteomes" id="UP001152797">
    <property type="component" value="Unassembled WGS sequence"/>
</dbReference>
<name>A0A9P1FDW3_9DINO</name>
<accession>A0A9P1FDW3</accession>
<dbReference type="SUPFAM" id="SSF51182">
    <property type="entry name" value="RmlC-like cupins"/>
    <property type="match status" value="1"/>
</dbReference>
<evidence type="ECO:0000313" key="5">
    <source>
        <dbReference type="EMBL" id="CAL4759708.1"/>
    </source>
</evidence>
<sequence>MAHKRHWGLTMVTMRMLFWCILTLLRAEGHEEGEGERRAGDFVGTHNENDGLQDGRHDRFPCTKEPQVIPWDNAHVFKINHEPFTDEKKVFVRKGEVPPLTQVSVADFKDGGYFEAHDHEDMFEIFYVLNGSGKFAITERGIDGESWRREEIKAEARQSTDSASYT</sequence>
<dbReference type="EMBL" id="CAMXCT010000009">
    <property type="protein sequence ID" value="CAI3972396.1"/>
    <property type="molecule type" value="Genomic_DNA"/>
</dbReference>
<feature type="chain" id="PRO_5043271951" evidence="2">
    <location>
        <begin position="30"/>
        <end position="166"/>
    </location>
</feature>
<keyword evidence="6" id="KW-1185">Reference proteome</keyword>
<comment type="caution">
    <text evidence="3">The sequence shown here is derived from an EMBL/GenBank/DDBJ whole genome shotgun (WGS) entry which is preliminary data.</text>
</comment>
<dbReference type="EMBL" id="CAMXCT030000009">
    <property type="protein sequence ID" value="CAL4759708.1"/>
    <property type="molecule type" value="Genomic_DNA"/>
</dbReference>
<evidence type="ECO:0000256" key="1">
    <source>
        <dbReference type="SAM" id="MobiDB-lite"/>
    </source>
</evidence>
<gene>
    <name evidence="3" type="ORF">C1SCF055_LOCUS983</name>
</gene>
<dbReference type="AlphaFoldDB" id="A0A9P1FDW3"/>